<dbReference type="InterPro" id="IPR009078">
    <property type="entry name" value="Ferritin-like_SF"/>
</dbReference>
<proteinExistence type="predicted"/>
<reference evidence="1 2" key="1">
    <citation type="journal article" date="2021" name="Int. J. Syst. Evol. Microbiol.">
        <title>Steroidobacter gossypii sp. nov., isolated from soil of cotton cropping field.</title>
        <authorList>
            <person name="Huang R."/>
            <person name="Yang S."/>
            <person name="Zhen C."/>
            <person name="Liu W."/>
        </authorList>
    </citation>
    <scope>NUCLEOTIDE SEQUENCE [LARGE SCALE GENOMIC DNA]</scope>
    <source>
        <strain evidence="1 2">S1-65</strain>
    </source>
</reference>
<name>A0ABS1WRT0_9GAMM</name>
<dbReference type="Proteomes" id="UP000661077">
    <property type="component" value="Unassembled WGS sequence"/>
</dbReference>
<dbReference type="EMBL" id="JAEVLS010000001">
    <property type="protein sequence ID" value="MBM0103690.1"/>
    <property type="molecule type" value="Genomic_DNA"/>
</dbReference>
<comment type="caution">
    <text evidence="1">The sequence shown here is derived from an EMBL/GenBank/DDBJ whole genome shotgun (WGS) entry which is preliminary data.</text>
</comment>
<sequence>MSAAAAMVVSPAAEKLFQENSDRARYARCIKASKRVRWDIDADVFRGRAFDFRRKFLPDGLTKVEELTFLTVDEKRAMSHVQGRSYACLFGLVERFISAKTLELASKQGLGDQVALEGLVRFSDEELKHQELFRRIEAALAGRMPGGYALIADANEVARQVLNKSTWAVLALTCHIELFTQAHYRESLERDEQLSDLYRDVFRFHWLEECQHAVMDEIEWCREDRNLSPAERDIAVDDFIALLRLLDEVVCAQSSADAGYFMRLCERTFSPAEQYEIRHTMQRAYRWQYIVSGAQQSHFNRMLSGMVTRQQLQRIQAALAPIMS</sequence>
<dbReference type="RefSeq" id="WP_203165651.1">
    <property type="nucleotide sequence ID" value="NZ_JAEVLS010000001.1"/>
</dbReference>
<protein>
    <submittedName>
        <fullName evidence="1">Uncharacterized protein</fullName>
    </submittedName>
</protein>
<organism evidence="1 2">
    <name type="scientific">Steroidobacter gossypii</name>
    <dbReference type="NCBI Taxonomy" id="2805490"/>
    <lineage>
        <taxon>Bacteria</taxon>
        <taxon>Pseudomonadati</taxon>
        <taxon>Pseudomonadota</taxon>
        <taxon>Gammaproteobacteria</taxon>
        <taxon>Steroidobacterales</taxon>
        <taxon>Steroidobacteraceae</taxon>
        <taxon>Steroidobacter</taxon>
    </lineage>
</organism>
<dbReference type="SUPFAM" id="SSF47240">
    <property type="entry name" value="Ferritin-like"/>
    <property type="match status" value="1"/>
</dbReference>
<gene>
    <name evidence="1" type="ORF">JM946_02995</name>
</gene>
<evidence type="ECO:0000313" key="2">
    <source>
        <dbReference type="Proteomes" id="UP000661077"/>
    </source>
</evidence>
<accession>A0ABS1WRT0</accession>
<evidence type="ECO:0000313" key="1">
    <source>
        <dbReference type="EMBL" id="MBM0103690.1"/>
    </source>
</evidence>
<keyword evidence="2" id="KW-1185">Reference proteome</keyword>